<evidence type="ECO:0000256" key="3">
    <source>
        <dbReference type="ARBA" id="ARBA00022448"/>
    </source>
</evidence>
<evidence type="ECO:0000313" key="12">
    <source>
        <dbReference type="EMBL" id="PKV63190.1"/>
    </source>
</evidence>
<keyword evidence="13" id="KW-1185">Reference proteome</keyword>
<dbReference type="InterPro" id="IPR006260">
    <property type="entry name" value="TonB/TolA_C"/>
</dbReference>
<comment type="caution">
    <text evidence="12">The sequence shown here is derived from an EMBL/GenBank/DDBJ whole genome shotgun (WGS) entry which is preliminary data.</text>
</comment>
<dbReference type="PANTHER" id="PTHR33446:SF2">
    <property type="entry name" value="PROTEIN TONB"/>
    <property type="match status" value="1"/>
</dbReference>
<comment type="similarity">
    <text evidence="2">Belongs to the TonB family.</text>
</comment>
<evidence type="ECO:0000256" key="1">
    <source>
        <dbReference type="ARBA" id="ARBA00004383"/>
    </source>
</evidence>
<dbReference type="GO" id="GO:0031992">
    <property type="term" value="F:energy transducer activity"/>
    <property type="evidence" value="ECO:0007669"/>
    <property type="project" value="TreeGrafter"/>
</dbReference>
<evidence type="ECO:0000256" key="2">
    <source>
        <dbReference type="ARBA" id="ARBA00006555"/>
    </source>
</evidence>
<dbReference type="GO" id="GO:0098797">
    <property type="term" value="C:plasma membrane protein complex"/>
    <property type="evidence" value="ECO:0007669"/>
    <property type="project" value="TreeGrafter"/>
</dbReference>
<proteinExistence type="inferred from homology"/>
<dbReference type="AlphaFoldDB" id="A0A2N3U8W2"/>
<protein>
    <submittedName>
        <fullName evidence="12">TonB family protein</fullName>
    </submittedName>
</protein>
<sequence length="420" mass="45561">MKNKNTHKAWLAAPLLALSLSFGMQPEAVAQSTKTNKEPYAYVEQMPEFKGGEAGMMKFLGTNIQYPAAARSNGVEGLVVASFVVETDGSINEVKILKSLGHGTDEETQRVVKLMNGHWLPGRQKGEVVRVRYTLPVRFALTEADRAASADVANRMPAFKGDEGAMQQTMKAHLALPAEAKKENLNARVVVKFYVDKAGQVSNVRLEGTKLKKTVGPGSELDYMDASTFQLQNKTILAKLSESAMAAVKATSGQWEPALKSGQPTGAEVVLPVQFLSSESGQGSEKMGTPSMTKYTKNFYKAEEVDVKPTLKDGSLERYLAKNLRYPAGADYEGIIGLTYMVKENGDVMTMIPTSIGKELHDMLSTAFRSTNGKWNPGKVDGQAVAVSQTVKILFVIEGSAKKPSAEDLKSADVVVTKRK</sequence>
<organism evidence="12 13">
    <name type="scientific">Pontibacter ramchanderi</name>
    <dbReference type="NCBI Taxonomy" id="1179743"/>
    <lineage>
        <taxon>Bacteria</taxon>
        <taxon>Pseudomonadati</taxon>
        <taxon>Bacteroidota</taxon>
        <taxon>Cytophagia</taxon>
        <taxon>Cytophagales</taxon>
        <taxon>Hymenobacteraceae</taxon>
        <taxon>Pontibacter</taxon>
    </lineage>
</organism>
<evidence type="ECO:0000256" key="10">
    <source>
        <dbReference type="SAM" id="SignalP"/>
    </source>
</evidence>
<keyword evidence="8" id="KW-1133">Transmembrane helix</keyword>
<keyword evidence="7" id="KW-0653">Protein transport</keyword>
<dbReference type="Proteomes" id="UP000233782">
    <property type="component" value="Unassembled WGS sequence"/>
</dbReference>
<keyword evidence="3" id="KW-0813">Transport</keyword>
<evidence type="ECO:0000256" key="6">
    <source>
        <dbReference type="ARBA" id="ARBA00022692"/>
    </source>
</evidence>
<reference evidence="12 13" key="1">
    <citation type="submission" date="2017-12" db="EMBL/GenBank/DDBJ databases">
        <title>Genomic Encyclopedia of Type Strains, Phase III (KMG-III): the genomes of soil and plant-associated and newly described type strains.</title>
        <authorList>
            <person name="Whitman W."/>
        </authorList>
    </citation>
    <scope>NUCLEOTIDE SEQUENCE [LARGE SCALE GENOMIC DNA]</scope>
    <source>
        <strain evidence="12 13">LP43</strain>
    </source>
</reference>
<evidence type="ECO:0000313" key="13">
    <source>
        <dbReference type="Proteomes" id="UP000233782"/>
    </source>
</evidence>
<evidence type="ECO:0000259" key="11">
    <source>
        <dbReference type="PROSITE" id="PS52015"/>
    </source>
</evidence>
<feature type="domain" description="TonB C-terminal" evidence="11">
    <location>
        <begin position="51"/>
        <end position="148"/>
    </location>
</feature>
<dbReference type="GO" id="GO:0015031">
    <property type="term" value="P:protein transport"/>
    <property type="evidence" value="ECO:0007669"/>
    <property type="project" value="UniProtKB-KW"/>
</dbReference>
<keyword evidence="10" id="KW-0732">Signal</keyword>
<evidence type="ECO:0000256" key="8">
    <source>
        <dbReference type="ARBA" id="ARBA00022989"/>
    </source>
</evidence>
<dbReference type="InterPro" id="IPR037682">
    <property type="entry name" value="TonB_C"/>
</dbReference>
<dbReference type="OrthoDB" id="1039448at2"/>
<comment type="subcellular location">
    <subcellularLocation>
        <location evidence="1">Cell inner membrane</location>
        <topology evidence="1">Single-pass membrane protein</topology>
        <orientation evidence="1">Periplasmic side</orientation>
    </subcellularLocation>
</comment>
<dbReference type="Pfam" id="PF03544">
    <property type="entry name" value="TonB_C"/>
    <property type="match status" value="1"/>
</dbReference>
<dbReference type="RefSeq" id="WP_101445772.1">
    <property type="nucleotide sequence ID" value="NZ_PJMU01000003.1"/>
</dbReference>
<dbReference type="PROSITE" id="PS52015">
    <property type="entry name" value="TONB_CTD"/>
    <property type="match status" value="1"/>
</dbReference>
<keyword evidence="4" id="KW-1003">Cell membrane</keyword>
<dbReference type="PANTHER" id="PTHR33446">
    <property type="entry name" value="PROTEIN TONB-RELATED"/>
    <property type="match status" value="1"/>
</dbReference>
<dbReference type="SUPFAM" id="SSF74653">
    <property type="entry name" value="TolA/TonB C-terminal domain"/>
    <property type="match status" value="2"/>
</dbReference>
<feature type="signal peptide" evidence="10">
    <location>
        <begin position="1"/>
        <end position="30"/>
    </location>
</feature>
<dbReference type="NCBIfam" id="TIGR01352">
    <property type="entry name" value="tonB_Cterm"/>
    <property type="match status" value="1"/>
</dbReference>
<accession>A0A2N3U8W2</accession>
<gene>
    <name evidence="12" type="ORF">BD749_3029</name>
</gene>
<keyword evidence="5" id="KW-0997">Cell inner membrane</keyword>
<dbReference type="Gene3D" id="3.30.1150.10">
    <property type="match status" value="3"/>
</dbReference>
<evidence type="ECO:0000256" key="4">
    <source>
        <dbReference type="ARBA" id="ARBA00022475"/>
    </source>
</evidence>
<keyword evidence="6" id="KW-0812">Transmembrane</keyword>
<name>A0A2N3U8W2_9BACT</name>
<keyword evidence="9" id="KW-0472">Membrane</keyword>
<dbReference type="InterPro" id="IPR051045">
    <property type="entry name" value="TonB-dependent_transducer"/>
</dbReference>
<feature type="chain" id="PRO_5014613212" evidence="10">
    <location>
        <begin position="31"/>
        <end position="420"/>
    </location>
</feature>
<evidence type="ECO:0000256" key="5">
    <source>
        <dbReference type="ARBA" id="ARBA00022519"/>
    </source>
</evidence>
<evidence type="ECO:0000256" key="7">
    <source>
        <dbReference type="ARBA" id="ARBA00022927"/>
    </source>
</evidence>
<evidence type="ECO:0000256" key="9">
    <source>
        <dbReference type="ARBA" id="ARBA00023136"/>
    </source>
</evidence>
<dbReference type="EMBL" id="PJMU01000003">
    <property type="protein sequence ID" value="PKV63190.1"/>
    <property type="molecule type" value="Genomic_DNA"/>
</dbReference>
<dbReference type="GO" id="GO:0055085">
    <property type="term" value="P:transmembrane transport"/>
    <property type="evidence" value="ECO:0007669"/>
    <property type="project" value="InterPro"/>
</dbReference>